<gene>
    <name evidence="2" type="ORF">MPP7335_05589</name>
</gene>
<protein>
    <submittedName>
        <fullName evidence="2">PydA [Hyphomicrobium sp. MC1]</fullName>
    </submittedName>
</protein>
<dbReference type="SUPFAM" id="SSF53213">
    <property type="entry name" value="LigB-like"/>
    <property type="match status" value="1"/>
</dbReference>
<dbReference type="GO" id="GO:0008198">
    <property type="term" value="F:ferrous iron binding"/>
    <property type="evidence" value="ECO:0007669"/>
    <property type="project" value="InterPro"/>
</dbReference>
<evidence type="ECO:0000313" key="2">
    <source>
        <dbReference type="EMBL" id="SRX83805.1"/>
    </source>
</evidence>
<dbReference type="AlphaFoldDB" id="A0A375YRM8"/>
<keyword evidence="3" id="KW-1185">Reference proteome</keyword>
<dbReference type="InterPro" id="IPR004183">
    <property type="entry name" value="Xdiol_dOase_suB"/>
</dbReference>
<dbReference type="RefSeq" id="WP_083146103.1">
    <property type="nucleotide sequence ID" value="NZ_MVID01000030.1"/>
</dbReference>
<reference evidence="2 3" key="1">
    <citation type="submission" date="2018-05" db="EMBL/GenBank/DDBJ databases">
        <authorList>
            <consortium name="IHU Genomes"/>
        </authorList>
    </citation>
    <scope>NUCLEOTIDE SEQUENCE [LARGE SCALE GENOMIC DNA]</scope>
    <source>
        <strain evidence="2 3">P7335</strain>
    </source>
</reference>
<sequence length="320" mass="35170">MPVVGAISASHAPGILGWPDDVTAAENEAVFAAYDTLRQTVAEAGPDVIIAFLDDHFENHFRNLMPSVSVAVAEEHTGPGEHLLELLKFDAVQTFGGEKDLAEQILRTLVASGIDAARMGSAEFGNNLMVPMRLLRPEGDIPIIPVYINVFTPPLITMQRAFEVGAAVRAAVEDSDKRIMFWGTGGLSHWPPIWEPSRGSDDFLTRMKTFQNEGRGYLERDPDLWTDIGPYEIKMAEEMGDACVNPEWDREFLDLLSRGDMQSLFTWTYDDIEKQGGHGGHEILNWMAVAGAMGGTACEVLTYQPTPAWICGTGAVRYPA</sequence>
<dbReference type="STRING" id="39692.BST38_24595"/>
<evidence type="ECO:0000259" key="1">
    <source>
        <dbReference type="Pfam" id="PF02900"/>
    </source>
</evidence>
<dbReference type="Proteomes" id="UP000252008">
    <property type="component" value="Unassembled WGS sequence"/>
</dbReference>
<accession>A0A375YRM8</accession>
<evidence type="ECO:0000313" key="3">
    <source>
        <dbReference type="Proteomes" id="UP000252008"/>
    </source>
</evidence>
<dbReference type="GO" id="GO:0016702">
    <property type="term" value="F:oxidoreductase activity, acting on single donors with incorporation of molecular oxygen, incorporation of two atoms of oxygen"/>
    <property type="evidence" value="ECO:0007669"/>
    <property type="project" value="UniProtKB-ARBA"/>
</dbReference>
<dbReference type="Gene3D" id="3.40.830.10">
    <property type="entry name" value="LigB-like"/>
    <property type="match status" value="1"/>
</dbReference>
<dbReference type="Pfam" id="PF02900">
    <property type="entry name" value="LigB"/>
    <property type="match status" value="1"/>
</dbReference>
<dbReference type="EMBL" id="UEGS01000001">
    <property type="protein sequence ID" value="SRX83805.1"/>
    <property type="molecule type" value="Genomic_DNA"/>
</dbReference>
<feature type="domain" description="Extradiol ring-cleavage dioxygenase class III enzyme subunit B" evidence="1">
    <location>
        <begin position="6"/>
        <end position="311"/>
    </location>
</feature>
<name>A0A375YRM8_MYCPF</name>
<proteinExistence type="predicted"/>
<organism evidence="2 3">
    <name type="scientific">Mycolicibacterium parafortuitum</name>
    <name type="common">Mycobacterium parafortuitum</name>
    <dbReference type="NCBI Taxonomy" id="39692"/>
    <lineage>
        <taxon>Bacteria</taxon>
        <taxon>Bacillati</taxon>
        <taxon>Actinomycetota</taxon>
        <taxon>Actinomycetes</taxon>
        <taxon>Mycobacteriales</taxon>
        <taxon>Mycobacteriaceae</taxon>
        <taxon>Mycolicibacterium</taxon>
    </lineage>
</organism>